<dbReference type="InterPro" id="IPR037238">
    <property type="entry name" value="YbiA-like_sf"/>
</dbReference>
<organism evidence="6 7">
    <name type="scientific">Olsenella absiana</name>
    <dbReference type="NCBI Taxonomy" id="3115222"/>
    <lineage>
        <taxon>Bacteria</taxon>
        <taxon>Bacillati</taxon>
        <taxon>Actinomycetota</taxon>
        <taxon>Coriobacteriia</taxon>
        <taxon>Coriobacteriales</taxon>
        <taxon>Atopobiaceae</taxon>
        <taxon>Olsenella</taxon>
    </lineage>
</organism>
<evidence type="ECO:0000313" key="6">
    <source>
        <dbReference type="EMBL" id="MEE6147680.1"/>
    </source>
</evidence>
<gene>
    <name evidence="6" type="ORF">VXJ25_06765</name>
</gene>
<feature type="compositionally biased region" description="Low complexity" evidence="3">
    <location>
        <begin position="214"/>
        <end position="241"/>
    </location>
</feature>
<evidence type="ECO:0000256" key="1">
    <source>
        <dbReference type="ARBA" id="ARBA00000022"/>
    </source>
</evidence>
<feature type="compositionally biased region" description="Low complexity" evidence="3">
    <location>
        <begin position="176"/>
        <end position="186"/>
    </location>
</feature>
<feature type="domain" description="SseB protein N-terminal" evidence="4">
    <location>
        <begin position="265"/>
        <end position="389"/>
    </location>
</feature>
<dbReference type="NCBIfam" id="TIGR02464">
    <property type="entry name" value="ribofla_fusion"/>
    <property type="match status" value="1"/>
</dbReference>
<dbReference type="Proteomes" id="UP001332931">
    <property type="component" value="Unassembled WGS sequence"/>
</dbReference>
<evidence type="ECO:0000256" key="3">
    <source>
        <dbReference type="SAM" id="MobiDB-lite"/>
    </source>
</evidence>
<dbReference type="Pfam" id="PF08719">
    <property type="entry name" value="NADAR"/>
    <property type="match status" value="1"/>
</dbReference>
<proteinExistence type="predicted"/>
<feature type="domain" description="NADAR" evidence="5">
    <location>
        <begin position="16"/>
        <end position="168"/>
    </location>
</feature>
<evidence type="ECO:0000259" key="5">
    <source>
        <dbReference type="Pfam" id="PF08719"/>
    </source>
</evidence>
<dbReference type="EMBL" id="JAZGJQ010000007">
    <property type="protein sequence ID" value="MEE6147680.1"/>
    <property type="molecule type" value="Genomic_DNA"/>
</dbReference>
<reference evidence="6 7" key="1">
    <citation type="submission" date="2024-01" db="EMBL/GenBank/DDBJ databases">
        <title>Description of Olsenella sp. nov., isolated from pig feces.</title>
        <authorList>
            <person name="Chang Y.-H."/>
        </authorList>
    </citation>
    <scope>NUCLEOTIDE SEQUENCE [LARGE SCALE GENOMIC DNA]</scope>
    <source>
        <strain evidence="6 7">YH-ols2223</strain>
    </source>
</reference>
<sequence length="408" mass="43496">MQPPVVTMFGGHSFVLFYNPREDNGCLSNWYEAPFVLDGREFANVEQAFVYLKAMHFGDEATANRVFAMSDPLYLQRINKQVTPYDRREWLAVRESVMRRCVGEKVAQVEGLADFLCSTGDATIAACSPRDRYWGNGCDPLSLSRLVPSEWPGKNVLGSILEDLRATLSTAEKDAQPAVQPAAQPEPDGETDLDATAVDSEAVASNEVAVPAVGEGSEGSPAGSPASTSSGSPSPEGEGPTAAPPSARPLSQATGEGALLKRLVARYLGNLTADNLDRLVSGLSAATVVVPVTPVAEGTDGPDGTPDPEARFAIERDGRRVRPNVLQNEQGQRWFAVFTGADEVPGAASGEQETVELPMTECVEMARTRGDALGIIVNAFSDCLTLTPETCLRVAEVARRGSERPLEA</sequence>
<protein>
    <submittedName>
        <fullName evidence="6">NADAR domain-containing protein</fullName>
    </submittedName>
</protein>
<evidence type="ECO:0000259" key="4">
    <source>
        <dbReference type="Pfam" id="PF07179"/>
    </source>
</evidence>
<comment type="caution">
    <text evidence="6">The sequence shown here is derived from an EMBL/GenBank/DDBJ whole genome shotgun (WGS) entry which is preliminary data.</text>
</comment>
<comment type="catalytic activity">
    <reaction evidence="1">
        <text>5-amino-6-(5-phospho-D-ribosylamino)uracil + H2O = 5,6-diaminouracil + D-ribose 5-phosphate</text>
        <dbReference type="Rhea" id="RHEA:55020"/>
        <dbReference type="ChEBI" id="CHEBI:15377"/>
        <dbReference type="ChEBI" id="CHEBI:46252"/>
        <dbReference type="ChEBI" id="CHEBI:58453"/>
        <dbReference type="ChEBI" id="CHEBI:78346"/>
    </reaction>
</comment>
<dbReference type="SUPFAM" id="SSF143990">
    <property type="entry name" value="YbiA-like"/>
    <property type="match status" value="1"/>
</dbReference>
<dbReference type="Gene3D" id="1.10.357.40">
    <property type="entry name" value="YbiA-like"/>
    <property type="match status" value="1"/>
</dbReference>
<comment type="catalytic activity">
    <reaction evidence="2">
        <text>2,5-diamino-6-hydroxy-4-(5-phosphoribosylamino)-pyrimidine + H2O = 2,5,6-triamino-4-hydroxypyrimidine + D-ribose 5-phosphate</text>
        <dbReference type="Rhea" id="RHEA:23436"/>
        <dbReference type="ChEBI" id="CHEBI:15377"/>
        <dbReference type="ChEBI" id="CHEBI:58614"/>
        <dbReference type="ChEBI" id="CHEBI:78346"/>
        <dbReference type="ChEBI" id="CHEBI:137796"/>
    </reaction>
</comment>
<dbReference type="RefSeq" id="WP_330958449.1">
    <property type="nucleotide sequence ID" value="NZ_JAZGJQ010000007.1"/>
</dbReference>
<evidence type="ECO:0000313" key="7">
    <source>
        <dbReference type="Proteomes" id="UP001332931"/>
    </source>
</evidence>
<feature type="region of interest" description="Disordered" evidence="3">
    <location>
        <begin position="212"/>
        <end position="251"/>
    </location>
</feature>
<evidence type="ECO:0000256" key="2">
    <source>
        <dbReference type="ARBA" id="ARBA00000751"/>
    </source>
</evidence>
<dbReference type="InterPro" id="IPR012816">
    <property type="entry name" value="NADAR"/>
</dbReference>
<name>A0ABU7RAP6_9ACTN</name>
<dbReference type="CDD" id="cd15457">
    <property type="entry name" value="NADAR"/>
    <property type="match status" value="1"/>
</dbReference>
<keyword evidence="7" id="KW-1185">Reference proteome</keyword>
<dbReference type="InterPro" id="IPR009839">
    <property type="entry name" value="SseB_N"/>
</dbReference>
<feature type="region of interest" description="Disordered" evidence="3">
    <location>
        <begin position="172"/>
        <end position="193"/>
    </location>
</feature>
<dbReference type="Pfam" id="PF07179">
    <property type="entry name" value="SseB"/>
    <property type="match status" value="1"/>
</dbReference>
<accession>A0ABU7RAP6</accession>